<name>A0A381RNA0_9ZZZZ</name>
<evidence type="ECO:0000256" key="3">
    <source>
        <dbReference type="ARBA" id="ARBA00022989"/>
    </source>
</evidence>
<keyword evidence="2 5" id="KW-0812">Transmembrane</keyword>
<dbReference type="InterPro" id="IPR051598">
    <property type="entry name" value="TSUP/Inactive_protease-like"/>
</dbReference>
<organism evidence="6">
    <name type="scientific">marine metagenome</name>
    <dbReference type="NCBI Taxonomy" id="408172"/>
    <lineage>
        <taxon>unclassified sequences</taxon>
        <taxon>metagenomes</taxon>
        <taxon>ecological metagenomes</taxon>
    </lineage>
</organism>
<evidence type="ECO:0000313" key="6">
    <source>
        <dbReference type="EMBL" id="SUZ90423.1"/>
    </source>
</evidence>
<feature type="transmembrane region" description="Helical" evidence="5">
    <location>
        <begin position="43"/>
        <end position="62"/>
    </location>
</feature>
<reference evidence="6" key="1">
    <citation type="submission" date="2018-05" db="EMBL/GenBank/DDBJ databases">
        <authorList>
            <person name="Lanie J.A."/>
            <person name="Ng W.-L."/>
            <person name="Kazmierczak K.M."/>
            <person name="Andrzejewski T.M."/>
            <person name="Davidsen T.M."/>
            <person name="Wayne K.J."/>
            <person name="Tettelin H."/>
            <person name="Glass J.I."/>
            <person name="Rusch D."/>
            <person name="Podicherti R."/>
            <person name="Tsui H.-C.T."/>
            <person name="Winkler M.E."/>
        </authorList>
    </citation>
    <scope>NUCLEOTIDE SEQUENCE</scope>
</reference>
<keyword evidence="4 5" id="KW-0472">Membrane</keyword>
<dbReference type="PANTHER" id="PTHR43701:SF5">
    <property type="entry name" value="MEMBRANE TRANSPORTER PROTEIN-RELATED"/>
    <property type="match status" value="1"/>
</dbReference>
<feature type="transmembrane region" description="Helical" evidence="5">
    <location>
        <begin position="78"/>
        <end position="111"/>
    </location>
</feature>
<dbReference type="PANTHER" id="PTHR43701">
    <property type="entry name" value="MEMBRANE TRANSPORTER PROTEIN MJ0441-RELATED"/>
    <property type="match status" value="1"/>
</dbReference>
<feature type="transmembrane region" description="Helical" evidence="5">
    <location>
        <begin position="17"/>
        <end position="37"/>
    </location>
</feature>
<feature type="transmembrane region" description="Helical" evidence="5">
    <location>
        <begin position="147"/>
        <end position="167"/>
    </location>
</feature>
<comment type="subcellular location">
    <subcellularLocation>
        <location evidence="1">Membrane</location>
        <topology evidence="1">Multi-pass membrane protein</topology>
    </subcellularLocation>
</comment>
<accession>A0A381RNA0</accession>
<gene>
    <name evidence="6" type="ORF">METZ01_LOCUS43277</name>
</gene>
<evidence type="ECO:0008006" key="7">
    <source>
        <dbReference type="Google" id="ProtNLM"/>
    </source>
</evidence>
<evidence type="ECO:0000256" key="5">
    <source>
        <dbReference type="SAM" id="Phobius"/>
    </source>
</evidence>
<dbReference type="InterPro" id="IPR002781">
    <property type="entry name" value="TM_pro_TauE-like"/>
</dbReference>
<sequence>VTFISSINFWRNGHGRIGLIAPFLITSIPMAFFAGTLNLPQDIFHIFLLTTLILVVIRIYIFDNSKFRIQLSGLQKWIFIFGLGSILGFIAGAVGIGGGIYLVPLIIMFGLGTAKEAAASGALFIWVNSLAGVIARAHTGTFNSEFILPLAGAVIIGGFTGSYFGSFKFEARTLQKVMSGVIIIAIIFLIRKIL</sequence>
<protein>
    <recommendedName>
        <fullName evidence="7">Membrane transporter protein</fullName>
    </recommendedName>
</protein>
<dbReference type="Pfam" id="PF01925">
    <property type="entry name" value="TauE"/>
    <property type="match status" value="1"/>
</dbReference>
<dbReference type="EMBL" id="UINC01001893">
    <property type="protein sequence ID" value="SUZ90423.1"/>
    <property type="molecule type" value="Genomic_DNA"/>
</dbReference>
<dbReference type="GO" id="GO:0016020">
    <property type="term" value="C:membrane"/>
    <property type="evidence" value="ECO:0007669"/>
    <property type="project" value="UniProtKB-SubCell"/>
</dbReference>
<evidence type="ECO:0000256" key="4">
    <source>
        <dbReference type="ARBA" id="ARBA00023136"/>
    </source>
</evidence>
<feature type="transmembrane region" description="Helical" evidence="5">
    <location>
        <begin position="117"/>
        <end position="135"/>
    </location>
</feature>
<feature type="non-terminal residue" evidence="6">
    <location>
        <position position="1"/>
    </location>
</feature>
<keyword evidence="3 5" id="KW-1133">Transmembrane helix</keyword>
<feature type="transmembrane region" description="Helical" evidence="5">
    <location>
        <begin position="173"/>
        <end position="190"/>
    </location>
</feature>
<evidence type="ECO:0000256" key="1">
    <source>
        <dbReference type="ARBA" id="ARBA00004141"/>
    </source>
</evidence>
<proteinExistence type="predicted"/>
<evidence type="ECO:0000256" key="2">
    <source>
        <dbReference type="ARBA" id="ARBA00022692"/>
    </source>
</evidence>
<dbReference type="AlphaFoldDB" id="A0A381RNA0"/>